<dbReference type="Pfam" id="PF17874">
    <property type="entry name" value="TPR_MalT"/>
    <property type="match status" value="1"/>
</dbReference>
<feature type="domain" description="HTH luxR-type" evidence="4">
    <location>
        <begin position="819"/>
        <end position="884"/>
    </location>
</feature>
<dbReference type="SUPFAM" id="SSF48452">
    <property type="entry name" value="TPR-like"/>
    <property type="match status" value="1"/>
</dbReference>
<keyword evidence="1" id="KW-0805">Transcription regulation</keyword>
<dbReference type="PANTHER" id="PTHR44688:SF16">
    <property type="entry name" value="DNA-BINDING TRANSCRIPTIONAL ACTIVATOR DEVR_DOSR"/>
    <property type="match status" value="1"/>
</dbReference>
<evidence type="ECO:0000256" key="2">
    <source>
        <dbReference type="ARBA" id="ARBA00023125"/>
    </source>
</evidence>
<dbReference type="GO" id="GO:0003677">
    <property type="term" value="F:DNA binding"/>
    <property type="evidence" value="ECO:0007669"/>
    <property type="project" value="UniProtKB-KW"/>
</dbReference>
<dbReference type="InterPro" id="IPR041617">
    <property type="entry name" value="TPR_MalT"/>
</dbReference>
<comment type="caution">
    <text evidence="5">The sequence shown here is derived from an EMBL/GenBank/DDBJ whole genome shotgun (WGS) entry which is preliminary data.</text>
</comment>
<dbReference type="InterPro" id="IPR059106">
    <property type="entry name" value="WHD_MalT"/>
</dbReference>
<dbReference type="InterPro" id="IPR027417">
    <property type="entry name" value="P-loop_NTPase"/>
</dbReference>
<dbReference type="Proteomes" id="UP000013201">
    <property type="component" value="Unassembled WGS sequence"/>
</dbReference>
<proteinExistence type="predicted"/>
<dbReference type="PANTHER" id="PTHR44688">
    <property type="entry name" value="DNA-BINDING TRANSCRIPTIONAL ACTIVATOR DEVR_DOSR"/>
    <property type="match status" value="1"/>
</dbReference>
<dbReference type="InterPro" id="IPR016032">
    <property type="entry name" value="Sig_transdc_resp-reg_C-effctor"/>
</dbReference>
<dbReference type="Gene3D" id="3.40.50.300">
    <property type="entry name" value="P-loop containing nucleotide triphosphate hydrolases"/>
    <property type="match status" value="1"/>
</dbReference>
<dbReference type="SUPFAM" id="SSF46894">
    <property type="entry name" value="C-terminal effector domain of the bipartite response regulators"/>
    <property type="match status" value="1"/>
</dbReference>
<dbReference type="Gene3D" id="1.10.10.10">
    <property type="entry name" value="Winged helix-like DNA-binding domain superfamily/Winged helix DNA-binding domain"/>
    <property type="match status" value="1"/>
</dbReference>
<dbReference type="SUPFAM" id="SSF52540">
    <property type="entry name" value="P-loop containing nucleoside triphosphate hydrolases"/>
    <property type="match status" value="1"/>
</dbReference>
<protein>
    <recommendedName>
        <fullName evidence="4">HTH luxR-type domain-containing protein</fullName>
    </recommendedName>
</protein>
<dbReference type="InterPro" id="IPR000792">
    <property type="entry name" value="Tscrpt_reg_LuxR_C"/>
</dbReference>
<dbReference type="GO" id="GO:0006355">
    <property type="term" value="P:regulation of DNA-templated transcription"/>
    <property type="evidence" value="ECO:0007669"/>
    <property type="project" value="InterPro"/>
</dbReference>
<accession>N1MRW8</accession>
<name>N1MRW8_9SPHN</name>
<keyword evidence="6" id="KW-1185">Reference proteome</keyword>
<evidence type="ECO:0000313" key="5">
    <source>
        <dbReference type="EMBL" id="CCW18422.1"/>
    </source>
</evidence>
<keyword evidence="2" id="KW-0238">DNA-binding</keyword>
<dbReference type="PROSITE" id="PS50043">
    <property type="entry name" value="HTH_LUXR_2"/>
    <property type="match status" value="1"/>
</dbReference>
<dbReference type="AlphaFoldDB" id="N1MRW8"/>
<sequence>MNLIPTTIVAPRLRLQQFSRNTIEALTRRVDQSRLTVLSAPAGYGKTSVALNWFNRLVAEGRPGLWIASRVGIRDLSSFLLALHQAGIKAGLPWAELSPNDDSDTWISHLSAHMEARPLIVVDDAQFLPADVLDFLERCISGARDAITTVIASRSFTGIPLARMRAAGFLVEIGCDELRLNAEESGELLSMLTGAPMDSEVRTEIVRIMDGWVSGLVVAGEHLRNRVADQRSREPLASGQIAVEITSYFREEVLQPLPPRLRDFVIATSILDELTPQACAAALDDDDAGILLEEAHRLGVFIEKVQGKKNAYVYHPLFRSLMRETAIDRAPVQVSEYHRRVSRYFATAQDECKAIEHARLSEDVNFLADQLDILANRLIYDGYLYFVEENSAHIPWSVLKSRPMLLLALAWRRIRRLSLVQAERCITCAVEIAAERPDDFTLAYVLRHREILLQAAHDNLHYVESEGEKLLLELGDEAPYLSCTLVGQLMAARRELYHFRDIVKLEAETRRALNRPGSEFAAITLKATVAPTLMALGKGDMARGLLEESFVYAERRCGKGSSVAAIPALMFAEALYDLGELDRAGALIDEYLPAARQWGMVDEIAAGFITSARLDFAKGNVKAAMATLEEAHLIAVECSLDRLRATVVSEQVRMMIQNGQLAAAEEALKAGDIIVEDFPYPTLTPTRKNEHIAIAWLRIEIQRYNLAKAKKVATRWLEFLKRSAAKRSIVIFQLLLAEIALLEGDRVRGRRSLREALEAAEPAGWTQIFLDEGDGIKALLTESYASGPVAQTSVDAFTMRILASLGVKSELTVDADADDSCLVAQLGEREVQILTMINGGLRNREIGDRLGLTEGTVKWYMQQVFDKLGVRRRSQAVLRARVLGIFA</sequence>
<dbReference type="Gene3D" id="1.25.40.10">
    <property type="entry name" value="Tetratricopeptide repeat domain"/>
    <property type="match status" value="1"/>
</dbReference>
<gene>
    <name evidence="5" type="ORF">EBBID32_27750</name>
</gene>
<dbReference type="InterPro" id="IPR036388">
    <property type="entry name" value="WH-like_DNA-bd_sf"/>
</dbReference>
<dbReference type="RefSeq" id="WP_006958880.1">
    <property type="nucleotide sequence ID" value="NZ_CAVK010000139.1"/>
</dbReference>
<dbReference type="SMART" id="SM00421">
    <property type="entry name" value="HTH_LUXR"/>
    <property type="match status" value="1"/>
</dbReference>
<keyword evidence="3" id="KW-0804">Transcription</keyword>
<evidence type="ECO:0000256" key="3">
    <source>
        <dbReference type="ARBA" id="ARBA00023163"/>
    </source>
</evidence>
<evidence type="ECO:0000259" key="4">
    <source>
        <dbReference type="PROSITE" id="PS50043"/>
    </source>
</evidence>
<reference evidence="6" key="2">
    <citation type="submission" date="2013-04" db="EMBL/GenBank/DDBJ databases">
        <title>Bisphenol A degrading Sphingobium sp. strain BiD32.</title>
        <authorList>
            <person name="Nielsen J.L."/>
            <person name="Zhou N.A."/>
            <person name="Kjeldal H."/>
        </authorList>
    </citation>
    <scope>NUCLEOTIDE SEQUENCE [LARGE SCALE GENOMIC DNA]</scope>
    <source>
        <strain evidence="6">BiD32</strain>
    </source>
</reference>
<organism evidence="5 6">
    <name type="scientific">Sphingobium indicum BiD32</name>
    <dbReference type="NCBI Taxonomy" id="1301087"/>
    <lineage>
        <taxon>Bacteria</taxon>
        <taxon>Pseudomonadati</taxon>
        <taxon>Pseudomonadota</taxon>
        <taxon>Alphaproteobacteria</taxon>
        <taxon>Sphingomonadales</taxon>
        <taxon>Sphingomonadaceae</taxon>
        <taxon>Sphingobium</taxon>
    </lineage>
</organism>
<dbReference type="InterPro" id="IPR011990">
    <property type="entry name" value="TPR-like_helical_dom_sf"/>
</dbReference>
<evidence type="ECO:0000313" key="6">
    <source>
        <dbReference type="Proteomes" id="UP000013201"/>
    </source>
</evidence>
<dbReference type="EMBL" id="CAVK010000139">
    <property type="protein sequence ID" value="CCW18422.1"/>
    <property type="molecule type" value="Genomic_DNA"/>
</dbReference>
<dbReference type="PRINTS" id="PR00038">
    <property type="entry name" value="HTHLUXR"/>
</dbReference>
<reference evidence="5 6" key="1">
    <citation type="submission" date="2013-03" db="EMBL/GenBank/DDBJ databases">
        <authorList>
            <person name="Le V."/>
        </authorList>
    </citation>
    <scope>NUCLEOTIDE SEQUENCE [LARGE SCALE GENOMIC DNA]</scope>
    <source>
        <strain evidence="5 6">BiD32</strain>
    </source>
</reference>
<dbReference type="Pfam" id="PF25873">
    <property type="entry name" value="WHD_MalT"/>
    <property type="match status" value="1"/>
</dbReference>
<dbReference type="CDD" id="cd06170">
    <property type="entry name" value="LuxR_C_like"/>
    <property type="match status" value="1"/>
</dbReference>
<evidence type="ECO:0000256" key="1">
    <source>
        <dbReference type="ARBA" id="ARBA00023015"/>
    </source>
</evidence>
<dbReference type="Pfam" id="PF00196">
    <property type="entry name" value="GerE"/>
    <property type="match status" value="1"/>
</dbReference>